<organism evidence="2 3">
    <name type="scientific">Microbacterium ginsengiterrae</name>
    <dbReference type="NCBI Taxonomy" id="546115"/>
    <lineage>
        <taxon>Bacteria</taxon>
        <taxon>Bacillati</taxon>
        <taxon>Actinomycetota</taxon>
        <taxon>Actinomycetes</taxon>
        <taxon>Micrococcales</taxon>
        <taxon>Microbacteriaceae</taxon>
        <taxon>Microbacterium</taxon>
    </lineage>
</organism>
<feature type="transmembrane region" description="Helical" evidence="1">
    <location>
        <begin position="64"/>
        <end position="83"/>
    </location>
</feature>
<evidence type="ECO:0000313" key="2">
    <source>
        <dbReference type="EMBL" id="MBB5743684.1"/>
    </source>
</evidence>
<comment type="caution">
    <text evidence="2">The sequence shown here is derived from an EMBL/GenBank/DDBJ whole genome shotgun (WGS) entry which is preliminary data.</text>
</comment>
<keyword evidence="1" id="KW-0812">Transmembrane</keyword>
<gene>
    <name evidence="2" type="ORF">HD600_002181</name>
</gene>
<evidence type="ECO:0000313" key="3">
    <source>
        <dbReference type="Proteomes" id="UP000517712"/>
    </source>
</evidence>
<dbReference type="EMBL" id="JACHMU010000001">
    <property type="protein sequence ID" value="MBB5743684.1"/>
    <property type="molecule type" value="Genomic_DNA"/>
</dbReference>
<keyword evidence="1" id="KW-1133">Transmembrane helix</keyword>
<dbReference type="Proteomes" id="UP000517712">
    <property type="component" value="Unassembled WGS sequence"/>
</dbReference>
<proteinExistence type="predicted"/>
<accession>A0A7W9FDU4</accession>
<dbReference type="RefSeq" id="WP_184283657.1">
    <property type="nucleotide sequence ID" value="NZ_BAAAPG010000001.1"/>
</dbReference>
<name>A0A7W9FDU4_9MICO</name>
<dbReference type="AlphaFoldDB" id="A0A7W9FDU4"/>
<evidence type="ECO:0000256" key="1">
    <source>
        <dbReference type="SAM" id="Phobius"/>
    </source>
</evidence>
<protein>
    <recommendedName>
        <fullName evidence="4">YcxB-like protein</fullName>
    </recommendedName>
</protein>
<feature type="transmembrane region" description="Helical" evidence="1">
    <location>
        <begin position="35"/>
        <end position="58"/>
    </location>
</feature>
<keyword evidence="1" id="KW-0472">Membrane</keyword>
<keyword evidence="3" id="KW-1185">Reference proteome</keyword>
<reference evidence="2 3" key="1">
    <citation type="submission" date="2020-08" db="EMBL/GenBank/DDBJ databases">
        <title>Sequencing the genomes of 1000 actinobacteria strains.</title>
        <authorList>
            <person name="Klenk H.-P."/>
        </authorList>
    </citation>
    <scope>NUCLEOTIDE SEQUENCE [LARGE SCALE GENOMIC DNA]</scope>
    <source>
        <strain evidence="2 3">DSM 24823</strain>
    </source>
</reference>
<evidence type="ECO:0008006" key="4">
    <source>
        <dbReference type="Google" id="ProtNLM"/>
    </source>
</evidence>
<sequence>MAPEPSSRPVTVDAEMIRLVSWDVLIYTLTRPLAVIAYTTLVAAFAVNVVVLTLIGTADEERSSTLTITMLAIAALAVASVVFTRASVRRAISTAMPAGTSMRVEVGEKSVKLVSTRGVSDMAYSTFRSVRVGKHAAVLQLVGSSAVTAIPRALLSDADVAVLKAKI</sequence>